<name>A0A7V1PTR6_CALAY</name>
<keyword evidence="2 5" id="KW-0812">Transmembrane</keyword>
<dbReference type="PANTHER" id="PTHR43359:SF1">
    <property type="entry name" value="FORMATE HYDROGENLYASE SUBUNIT 4-RELATED"/>
    <property type="match status" value="1"/>
</dbReference>
<dbReference type="GO" id="GO:0005886">
    <property type="term" value="C:plasma membrane"/>
    <property type="evidence" value="ECO:0007669"/>
    <property type="project" value="TreeGrafter"/>
</dbReference>
<feature type="transmembrane region" description="Helical" evidence="5">
    <location>
        <begin position="176"/>
        <end position="196"/>
    </location>
</feature>
<dbReference type="Pfam" id="PF00146">
    <property type="entry name" value="NADHdh"/>
    <property type="match status" value="1"/>
</dbReference>
<evidence type="ECO:0000313" key="6">
    <source>
        <dbReference type="EMBL" id="HED09612.1"/>
    </source>
</evidence>
<accession>A0A7V1PTR6</accession>
<dbReference type="Proteomes" id="UP000886005">
    <property type="component" value="Unassembled WGS sequence"/>
</dbReference>
<evidence type="ECO:0000256" key="5">
    <source>
        <dbReference type="SAM" id="Phobius"/>
    </source>
</evidence>
<dbReference type="InterPro" id="IPR001694">
    <property type="entry name" value="NADH_UbQ_OxRdtase_su1/FPO"/>
</dbReference>
<feature type="transmembrane region" description="Helical" evidence="5">
    <location>
        <begin position="97"/>
        <end position="121"/>
    </location>
</feature>
<keyword evidence="3 5" id="KW-1133">Transmembrane helix</keyword>
<organism evidence="6">
    <name type="scientific">Caldithrix abyssi</name>
    <dbReference type="NCBI Taxonomy" id="187145"/>
    <lineage>
        <taxon>Bacteria</taxon>
        <taxon>Pseudomonadati</taxon>
        <taxon>Calditrichota</taxon>
        <taxon>Calditrichia</taxon>
        <taxon>Calditrichales</taxon>
        <taxon>Calditrichaceae</taxon>
        <taxon>Caldithrix</taxon>
    </lineage>
</organism>
<feature type="transmembrane region" description="Helical" evidence="5">
    <location>
        <begin position="133"/>
        <end position="156"/>
    </location>
</feature>
<feature type="transmembrane region" description="Helical" evidence="5">
    <location>
        <begin position="232"/>
        <end position="250"/>
    </location>
</feature>
<dbReference type="EMBL" id="DRLD01000072">
    <property type="protein sequence ID" value="HED09612.1"/>
    <property type="molecule type" value="Genomic_DNA"/>
</dbReference>
<evidence type="ECO:0000256" key="4">
    <source>
        <dbReference type="ARBA" id="ARBA00023136"/>
    </source>
</evidence>
<proteinExistence type="predicted"/>
<feature type="transmembrane region" description="Helical" evidence="5">
    <location>
        <begin position="12"/>
        <end position="34"/>
    </location>
</feature>
<keyword evidence="4 5" id="KW-0472">Membrane</keyword>
<comment type="subcellular location">
    <subcellularLocation>
        <location evidence="1">Membrane</location>
        <topology evidence="1">Multi-pass membrane protein</topology>
    </subcellularLocation>
</comment>
<dbReference type="PANTHER" id="PTHR43359">
    <property type="entry name" value="FORMATE HYDROGENLYASE SUBUNIT 4"/>
    <property type="match status" value="1"/>
</dbReference>
<protein>
    <submittedName>
        <fullName evidence="6">NADH-quinone oxidoreductase subunit H</fullName>
    </submittedName>
</protein>
<evidence type="ECO:0000256" key="1">
    <source>
        <dbReference type="ARBA" id="ARBA00004141"/>
    </source>
</evidence>
<comment type="caution">
    <text evidence="6">The sequence shown here is derived from an EMBL/GenBank/DDBJ whole genome shotgun (WGS) entry which is preliminary data.</text>
</comment>
<feature type="transmembrane region" description="Helical" evidence="5">
    <location>
        <begin position="65"/>
        <end position="85"/>
    </location>
</feature>
<feature type="transmembrane region" description="Helical" evidence="5">
    <location>
        <begin position="286"/>
        <end position="304"/>
    </location>
</feature>
<dbReference type="InterPro" id="IPR052561">
    <property type="entry name" value="ComplexI_Subunit1"/>
</dbReference>
<feature type="transmembrane region" description="Helical" evidence="5">
    <location>
        <begin position="256"/>
        <end position="274"/>
    </location>
</feature>
<evidence type="ECO:0000256" key="3">
    <source>
        <dbReference type="ARBA" id="ARBA00022989"/>
    </source>
</evidence>
<sequence>MDGIVLKVVYAILSLLLIFNYGMLVIGVTAKIVARAHGRIGPPFYQPYIDLLKSISMRTSVHHGVMFWLGPVFRLTGGIGLYMLIPAVYGSEWLQNFSFSGDLILVIYFIFFGMLGMALGAGESGHPFSAMGIMRGLAHTTASEVPFALAIIAVAAQYHTLSISDIVAAQQGGIGHWTLMTNPLATLAGMLAYLGMMMHSPFDLHMAPQEIPVGPVTEYNSSYLALMQSNRSIFASAKLILFMNLFFGGATSIPEMVVKTFLIFFFCVFVGVVFPRFRVEQSVRWFLKLPTMIGVLAVVIYAVHG</sequence>
<dbReference type="AlphaFoldDB" id="A0A7V1PTR6"/>
<evidence type="ECO:0000256" key="2">
    <source>
        <dbReference type="ARBA" id="ARBA00022692"/>
    </source>
</evidence>
<gene>
    <name evidence="6" type="ORF">ENJ10_02905</name>
</gene>
<reference evidence="6" key="1">
    <citation type="journal article" date="2020" name="mSystems">
        <title>Genome- and Community-Level Interaction Insights into Carbon Utilization and Element Cycling Functions of Hydrothermarchaeota in Hydrothermal Sediment.</title>
        <authorList>
            <person name="Zhou Z."/>
            <person name="Liu Y."/>
            <person name="Xu W."/>
            <person name="Pan J."/>
            <person name="Luo Z.H."/>
            <person name="Li M."/>
        </authorList>
    </citation>
    <scope>NUCLEOTIDE SEQUENCE [LARGE SCALE GENOMIC DNA]</scope>
    <source>
        <strain evidence="6">HyVt-456</strain>
    </source>
</reference>